<name>A0ABU3BK76_9FLAO</name>
<dbReference type="Proteomes" id="UP001250662">
    <property type="component" value="Unassembled WGS sequence"/>
</dbReference>
<gene>
    <name evidence="2" type="ORF">RM520_13090</name>
</gene>
<reference evidence="2 3" key="1">
    <citation type="submission" date="2023-09" db="EMBL/GenBank/DDBJ databases">
        <authorList>
            <person name="Rey-Velasco X."/>
        </authorList>
    </citation>
    <scope>NUCLEOTIDE SEQUENCE [LARGE SCALE GENOMIC DNA]</scope>
    <source>
        <strain evidence="2 3">P007</strain>
    </source>
</reference>
<dbReference type="RefSeq" id="WP_311386296.1">
    <property type="nucleotide sequence ID" value="NZ_JAVRHU010000004.1"/>
</dbReference>
<organism evidence="2 3">
    <name type="scientific">Croceitalea vernalis</name>
    <dbReference type="NCBI Taxonomy" id="3075599"/>
    <lineage>
        <taxon>Bacteria</taxon>
        <taxon>Pseudomonadati</taxon>
        <taxon>Bacteroidota</taxon>
        <taxon>Flavobacteriia</taxon>
        <taxon>Flavobacteriales</taxon>
        <taxon>Flavobacteriaceae</taxon>
        <taxon>Croceitalea</taxon>
    </lineage>
</organism>
<keyword evidence="3" id="KW-1185">Reference proteome</keyword>
<accession>A0ABU3BK76</accession>
<proteinExistence type="predicted"/>
<comment type="caution">
    <text evidence="2">The sequence shown here is derived from an EMBL/GenBank/DDBJ whole genome shotgun (WGS) entry which is preliminary data.</text>
</comment>
<feature type="signal peptide" evidence="1">
    <location>
        <begin position="1"/>
        <end position="20"/>
    </location>
</feature>
<feature type="chain" id="PRO_5045567559" description="Outer membrane protein beta-barrel domain-containing protein" evidence="1">
    <location>
        <begin position="21"/>
        <end position="152"/>
    </location>
</feature>
<evidence type="ECO:0000313" key="3">
    <source>
        <dbReference type="Proteomes" id="UP001250662"/>
    </source>
</evidence>
<sequence length="152" mass="16161">MKKLFITGLLVVLFSALMNAQNYTAAAGLGLDLFSGATLVGPSGKYFFSEQNAVQAEIMFESGLTAITGLYEYHSNFEGAEGLQWFAGAGPSILFLSSGLGTEIALRPTAGLDYKINGAPLAVSFDWRPFIGFGDLSNEIGAFGIGIRYVIE</sequence>
<keyword evidence="1" id="KW-0732">Signal</keyword>
<evidence type="ECO:0000256" key="1">
    <source>
        <dbReference type="SAM" id="SignalP"/>
    </source>
</evidence>
<dbReference type="EMBL" id="JAVRHU010000004">
    <property type="protein sequence ID" value="MDT0622561.1"/>
    <property type="molecule type" value="Genomic_DNA"/>
</dbReference>
<evidence type="ECO:0008006" key="4">
    <source>
        <dbReference type="Google" id="ProtNLM"/>
    </source>
</evidence>
<protein>
    <recommendedName>
        <fullName evidence="4">Outer membrane protein beta-barrel domain-containing protein</fullName>
    </recommendedName>
</protein>
<evidence type="ECO:0000313" key="2">
    <source>
        <dbReference type="EMBL" id="MDT0622561.1"/>
    </source>
</evidence>